<sequence length="76" mass="9168">MRKIKEKKLLHQIQHPHQRVMDRIINQEKDSDTQQDQTVLRLRQDIHQEDLDAYRKILQLIELLWVEGGGEKTDNI</sequence>
<evidence type="ECO:0000313" key="2">
    <source>
        <dbReference type="Proteomes" id="UP000031307"/>
    </source>
</evidence>
<dbReference type="EMBL" id="JSAM01000062">
    <property type="protein sequence ID" value="KIA77778.1"/>
    <property type="molecule type" value="Genomic_DNA"/>
</dbReference>
<protein>
    <submittedName>
        <fullName evidence="1">Uncharacterized protein</fullName>
    </submittedName>
</protein>
<evidence type="ECO:0000313" key="1">
    <source>
        <dbReference type="EMBL" id="KIA77778.1"/>
    </source>
</evidence>
<reference evidence="1 2" key="1">
    <citation type="journal article" date="2014" name="Mol. Biol. Evol.">
        <title>Massive expansion of Ubiquitination-related gene families within the Chlamydiae.</title>
        <authorList>
            <person name="Domman D."/>
            <person name="Collingro A."/>
            <person name="Lagkouvardos I."/>
            <person name="Gehre L."/>
            <person name="Weinmaier T."/>
            <person name="Rattei T."/>
            <person name="Subtil A."/>
            <person name="Horn M."/>
        </authorList>
    </citation>
    <scope>NUCLEOTIDE SEQUENCE [LARGE SCALE GENOMIC DNA]</scope>
    <source>
        <strain evidence="1 2">OEW1</strain>
    </source>
</reference>
<dbReference type="AlphaFoldDB" id="A0A0C1ECJ7"/>
<organism evidence="1 2">
    <name type="scientific">Parachlamydia acanthamoebae</name>
    <dbReference type="NCBI Taxonomy" id="83552"/>
    <lineage>
        <taxon>Bacteria</taxon>
        <taxon>Pseudomonadati</taxon>
        <taxon>Chlamydiota</taxon>
        <taxon>Chlamydiia</taxon>
        <taxon>Parachlamydiales</taxon>
        <taxon>Parachlamydiaceae</taxon>
        <taxon>Parachlamydia</taxon>
    </lineage>
</organism>
<gene>
    <name evidence="1" type="ORF">DB43_FS00190</name>
</gene>
<dbReference type="RefSeq" id="WP_237753935.1">
    <property type="nucleotide sequence ID" value="NZ_JSAM01000062.1"/>
</dbReference>
<comment type="caution">
    <text evidence="1">The sequence shown here is derived from an EMBL/GenBank/DDBJ whole genome shotgun (WGS) entry which is preliminary data.</text>
</comment>
<accession>A0A0C1ECJ7</accession>
<dbReference type="PATRIC" id="fig|83552.4.peg.1025"/>
<name>A0A0C1ECJ7_9BACT</name>
<proteinExistence type="predicted"/>
<dbReference type="Proteomes" id="UP000031307">
    <property type="component" value="Unassembled WGS sequence"/>
</dbReference>